<reference evidence="2 3" key="1">
    <citation type="submission" date="2020-08" db="EMBL/GenBank/DDBJ databases">
        <title>Sequencing the genomes of 1000 actinobacteria strains.</title>
        <authorList>
            <person name="Klenk H.-P."/>
        </authorList>
    </citation>
    <scope>NUCLEOTIDE SEQUENCE [LARGE SCALE GENOMIC DNA]</scope>
    <source>
        <strain evidence="2 3">DSM 45913</strain>
    </source>
</reference>
<dbReference type="Gene3D" id="3.10.180.10">
    <property type="entry name" value="2,3-Dihydroxybiphenyl 1,2-Dioxygenase, domain 1"/>
    <property type="match status" value="1"/>
</dbReference>
<dbReference type="Pfam" id="PF00903">
    <property type="entry name" value="Glyoxalase"/>
    <property type="match status" value="1"/>
</dbReference>
<dbReference type="InterPro" id="IPR037523">
    <property type="entry name" value="VOC_core"/>
</dbReference>
<dbReference type="GO" id="GO:0016829">
    <property type="term" value="F:lyase activity"/>
    <property type="evidence" value="ECO:0007669"/>
    <property type="project" value="UniProtKB-KW"/>
</dbReference>
<dbReference type="InterPro" id="IPR029068">
    <property type="entry name" value="Glyas_Bleomycin-R_OHBP_Dase"/>
</dbReference>
<keyword evidence="2" id="KW-0223">Dioxygenase</keyword>
<keyword evidence="2" id="KW-0560">Oxidoreductase</keyword>
<dbReference type="InterPro" id="IPR004360">
    <property type="entry name" value="Glyas_Fos-R_dOase_dom"/>
</dbReference>
<dbReference type="Proteomes" id="UP000583800">
    <property type="component" value="Unassembled WGS sequence"/>
</dbReference>
<gene>
    <name evidence="2" type="ORF">FHU36_003580</name>
</gene>
<dbReference type="RefSeq" id="WP_185085055.1">
    <property type="nucleotide sequence ID" value="NZ_JACHJB010000002.1"/>
</dbReference>
<evidence type="ECO:0000313" key="2">
    <source>
        <dbReference type="EMBL" id="MBB6347035.1"/>
    </source>
</evidence>
<dbReference type="AlphaFoldDB" id="A0A7X0C1Y9"/>
<proteinExistence type="predicted"/>
<evidence type="ECO:0000313" key="3">
    <source>
        <dbReference type="Proteomes" id="UP000583800"/>
    </source>
</evidence>
<dbReference type="EMBL" id="JACHJB010000002">
    <property type="protein sequence ID" value="MBB6347035.1"/>
    <property type="molecule type" value="Genomic_DNA"/>
</dbReference>
<keyword evidence="2" id="KW-0456">Lyase</keyword>
<dbReference type="GO" id="GO:0051213">
    <property type="term" value="F:dioxygenase activity"/>
    <property type="evidence" value="ECO:0007669"/>
    <property type="project" value="UniProtKB-KW"/>
</dbReference>
<evidence type="ECO:0000259" key="1">
    <source>
        <dbReference type="PROSITE" id="PS51819"/>
    </source>
</evidence>
<name>A0A7X0C1Y9_9ACTN</name>
<dbReference type="PROSITE" id="PS51819">
    <property type="entry name" value="VOC"/>
    <property type="match status" value="1"/>
</dbReference>
<feature type="domain" description="VOC" evidence="1">
    <location>
        <begin position="8"/>
        <end position="129"/>
    </location>
</feature>
<accession>A0A7X0C1Y9</accession>
<comment type="caution">
    <text evidence="2">The sequence shown here is derived from an EMBL/GenBank/DDBJ whole genome shotgun (WGS) entry which is preliminary data.</text>
</comment>
<organism evidence="2 3">
    <name type="scientific">Nonomuraea muscovyensis</name>
    <dbReference type="NCBI Taxonomy" id="1124761"/>
    <lineage>
        <taxon>Bacteria</taxon>
        <taxon>Bacillati</taxon>
        <taxon>Actinomycetota</taxon>
        <taxon>Actinomycetes</taxon>
        <taxon>Streptosporangiales</taxon>
        <taxon>Streptosporangiaceae</taxon>
        <taxon>Nonomuraea</taxon>
    </lineage>
</organism>
<keyword evidence="3" id="KW-1185">Reference proteome</keyword>
<protein>
    <submittedName>
        <fullName evidence="2">Catechol 2,3-dioxygenase-like lactoylglutathione lyase family enzyme</fullName>
    </submittedName>
</protein>
<sequence>MPRPQLAGIHHVKIPVTDLPRSRSWYERVFGLTVTMEFPDGDGVVRGVAGEIAGLGDVLVALRENPGAAAGCRGFDPIGFAIQDHADVQAWAGHLDELGIAHSPVIEASIGWLLVFNDPDDLELHLYTWAAHGVDHSARPGYGRPATRPPAPVR</sequence>
<dbReference type="SUPFAM" id="SSF54593">
    <property type="entry name" value="Glyoxalase/Bleomycin resistance protein/Dihydroxybiphenyl dioxygenase"/>
    <property type="match status" value="1"/>
</dbReference>